<feature type="compositionally biased region" description="Polar residues" evidence="1">
    <location>
        <begin position="15"/>
        <end position="25"/>
    </location>
</feature>
<sequence length="80" mass="8992">SSTGIKQPRRRLGQGNKSASLSSTIPKRLRTPRSTKTSRALITTQQIEQRHQASVSQQMQPPDMTVTSVYEAQQWPSQLE</sequence>
<feature type="non-terminal residue" evidence="2">
    <location>
        <position position="80"/>
    </location>
</feature>
<evidence type="ECO:0000313" key="4">
    <source>
        <dbReference type="Proteomes" id="UP000663851"/>
    </source>
</evidence>
<reference evidence="2" key="1">
    <citation type="submission" date="2021-02" db="EMBL/GenBank/DDBJ databases">
        <authorList>
            <person name="Nowell W R."/>
        </authorList>
    </citation>
    <scope>NUCLEOTIDE SEQUENCE</scope>
</reference>
<gene>
    <name evidence="2" type="ORF">HFQ381_LOCUS34790</name>
    <name evidence="3" type="ORF">UJA718_LOCUS48295</name>
</gene>
<organism evidence="2 4">
    <name type="scientific">Rotaria socialis</name>
    <dbReference type="NCBI Taxonomy" id="392032"/>
    <lineage>
        <taxon>Eukaryota</taxon>
        <taxon>Metazoa</taxon>
        <taxon>Spiralia</taxon>
        <taxon>Gnathifera</taxon>
        <taxon>Rotifera</taxon>
        <taxon>Eurotatoria</taxon>
        <taxon>Bdelloidea</taxon>
        <taxon>Philodinida</taxon>
        <taxon>Philodinidae</taxon>
        <taxon>Rotaria</taxon>
    </lineage>
</organism>
<dbReference type="AlphaFoldDB" id="A0A821EB05"/>
<evidence type="ECO:0000313" key="2">
    <source>
        <dbReference type="EMBL" id="CAF4634205.1"/>
    </source>
</evidence>
<evidence type="ECO:0000313" key="3">
    <source>
        <dbReference type="EMBL" id="CAF4961989.1"/>
    </source>
</evidence>
<feature type="non-terminal residue" evidence="2">
    <location>
        <position position="1"/>
    </location>
</feature>
<keyword evidence="5" id="KW-1185">Reference proteome</keyword>
<evidence type="ECO:0000313" key="5">
    <source>
        <dbReference type="Proteomes" id="UP000663873"/>
    </source>
</evidence>
<dbReference type="Proteomes" id="UP000663851">
    <property type="component" value="Unassembled WGS sequence"/>
</dbReference>
<proteinExistence type="predicted"/>
<name>A0A821EB05_9BILA</name>
<evidence type="ECO:0000256" key="1">
    <source>
        <dbReference type="SAM" id="MobiDB-lite"/>
    </source>
</evidence>
<dbReference type="Proteomes" id="UP000663873">
    <property type="component" value="Unassembled WGS sequence"/>
</dbReference>
<protein>
    <submittedName>
        <fullName evidence="2">Uncharacterized protein</fullName>
    </submittedName>
</protein>
<dbReference type="EMBL" id="CAJOBP010095851">
    <property type="protein sequence ID" value="CAF4961989.1"/>
    <property type="molecule type" value="Genomic_DNA"/>
</dbReference>
<dbReference type="EMBL" id="CAJOBO010019184">
    <property type="protein sequence ID" value="CAF4634205.1"/>
    <property type="molecule type" value="Genomic_DNA"/>
</dbReference>
<accession>A0A821EB05</accession>
<comment type="caution">
    <text evidence="2">The sequence shown here is derived from an EMBL/GenBank/DDBJ whole genome shotgun (WGS) entry which is preliminary data.</text>
</comment>
<feature type="region of interest" description="Disordered" evidence="1">
    <location>
        <begin position="1"/>
        <end position="39"/>
    </location>
</feature>